<dbReference type="SMART" id="SM00969">
    <property type="entry name" value="SOCS_box"/>
    <property type="match status" value="1"/>
</dbReference>
<dbReference type="EMBL" id="PPHD01062706">
    <property type="protein sequence ID" value="POI21994.1"/>
    <property type="molecule type" value="Genomic_DNA"/>
</dbReference>
<evidence type="ECO:0000313" key="4">
    <source>
        <dbReference type="Proteomes" id="UP000237246"/>
    </source>
</evidence>
<dbReference type="OrthoDB" id="539213at2759"/>
<dbReference type="UniPathway" id="UPA00143"/>
<evidence type="ECO:0000256" key="1">
    <source>
        <dbReference type="ARBA" id="ARBA00004906"/>
    </source>
</evidence>
<name>A0A2P4SD07_BAMTH</name>
<dbReference type="GO" id="GO:0035556">
    <property type="term" value="P:intracellular signal transduction"/>
    <property type="evidence" value="ECO:0007669"/>
    <property type="project" value="InterPro"/>
</dbReference>
<keyword evidence="4" id="KW-1185">Reference proteome</keyword>
<accession>A0A2P4SD07</accession>
<dbReference type="Gene3D" id="1.10.750.20">
    <property type="entry name" value="SOCS box"/>
    <property type="match status" value="1"/>
</dbReference>
<dbReference type="Proteomes" id="UP000237246">
    <property type="component" value="Unassembled WGS sequence"/>
</dbReference>
<reference evidence="3 4" key="1">
    <citation type="submission" date="2018-01" db="EMBL/GenBank/DDBJ databases">
        <title>Comparison of the Chinese Bamboo Partridge and Red Junglefowl genome sequences highlights the importance of demography in genome evolution.</title>
        <authorList>
            <person name="Tiley G.P."/>
            <person name="Kimball R.T."/>
            <person name="Braun E.L."/>
            <person name="Burleigh J.G."/>
        </authorList>
    </citation>
    <scope>NUCLEOTIDE SEQUENCE [LARGE SCALE GENOMIC DNA]</scope>
    <source>
        <strain evidence="3">RTK389</strain>
        <tissue evidence="3">Blood</tissue>
    </source>
</reference>
<dbReference type="SUPFAM" id="SSF158235">
    <property type="entry name" value="SOCS box-like"/>
    <property type="match status" value="1"/>
</dbReference>
<dbReference type="FunFam" id="1.10.750.20:FF:000001">
    <property type="entry name" value="Ankyrin repeat and SOCS box containing 1"/>
    <property type="match status" value="1"/>
</dbReference>
<feature type="domain" description="SOCS box" evidence="2">
    <location>
        <begin position="104"/>
        <end position="142"/>
    </location>
</feature>
<dbReference type="InterPro" id="IPR001496">
    <property type="entry name" value="SOCS_box"/>
</dbReference>
<dbReference type="Pfam" id="PF07525">
    <property type="entry name" value="SOCS_box"/>
    <property type="match status" value="1"/>
</dbReference>
<proteinExistence type="predicted"/>
<comment type="pathway">
    <text evidence="1">Protein modification; protein ubiquitination.</text>
</comment>
<comment type="caution">
    <text evidence="3">The sequence shown here is derived from an EMBL/GenBank/DDBJ whole genome shotgun (WGS) entry which is preliminary data.</text>
</comment>
<dbReference type="CDD" id="cd03723">
    <property type="entry name" value="SOCS_ASB4_ASB18"/>
    <property type="match status" value="1"/>
</dbReference>
<dbReference type="AlphaFoldDB" id="A0A2P4SD07"/>
<gene>
    <name evidence="3" type="ORF">CIB84_014260</name>
</gene>
<sequence>MGFVSFLAPTTSCPKSLDVYSSACSYVGLAKQPGWPQPLGGTYDPYTSCLQVLQACHSYPRAVEVVVNTYEHIKSTSKWKAAIPEDVFERHQDFYDSLFSVCSNSPRSLMHLCRCAIRMTLSERCHRGVPLLSIPQSMKKYLLLEPEGIIY</sequence>
<protein>
    <recommendedName>
        <fullName evidence="2">SOCS box domain-containing protein</fullName>
    </recommendedName>
</protein>
<evidence type="ECO:0000313" key="3">
    <source>
        <dbReference type="EMBL" id="POI21994.1"/>
    </source>
</evidence>
<evidence type="ECO:0000259" key="2">
    <source>
        <dbReference type="PROSITE" id="PS50225"/>
    </source>
</evidence>
<dbReference type="GO" id="GO:0016567">
    <property type="term" value="P:protein ubiquitination"/>
    <property type="evidence" value="ECO:0007669"/>
    <property type="project" value="UniProtKB-UniPathway"/>
</dbReference>
<dbReference type="PROSITE" id="PS50225">
    <property type="entry name" value="SOCS"/>
    <property type="match status" value="1"/>
</dbReference>
<dbReference type="InterPro" id="IPR036036">
    <property type="entry name" value="SOCS_box-like_dom_sf"/>
</dbReference>
<organism evidence="3 4">
    <name type="scientific">Bambusicola thoracicus</name>
    <name type="common">Chinese bamboo-partridge</name>
    <name type="synonym">Perdix thoracica</name>
    <dbReference type="NCBI Taxonomy" id="9083"/>
    <lineage>
        <taxon>Eukaryota</taxon>
        <taxon>Metazoa</taxon>
        <taxon>Chordata</taxon>
        <taxon>Craniata</taxon>
        <taxon>Vertebrata</taxon>
        <taxon>Euteleostomi</taxon>
        <taxon>Archelosauria</taxon>
        <taxon>Archosauria</taxon>
        <taxon>Dinosauria</taxon>
        <taxon>Saurischia</taxon>
        <taxon>Theropoda</taxon>
        <taxon>Coelurosauria</taxon>
        <taxon>Aves</taxon>
        <taxon>Neognathae</taxon>
        <taxon>Galloanserae</taxon>
        <taxon>Galliformes</taxon>
        <taxon>Phasianidae</taxon>
        <taxon>Perdicinae</taxon>
        <taxon>Bambusicola</taxon>
    </lineage>
</organism>